<reference evidence="5" key="1">
    <citation type="submission" date="2021-02" db="EMBL/GenBank/DDBJ databases">
        <authorList>
            <person name="Nowell W R."/>
        </authorList>
    </citation>
    <scope>NUCLEOTIDE SEQUENCE</scope>
</reference>
<feature type="domain" description="WW" evidence="3">
    <location>
        <begin position="49"/>
        <end position="82"/>
    </location>
</feature>
<evidence type="ECO:0000256" key="2">
    <source>
        <dbReference type="SAM" id="MobiDB-lite"/>
    </source>
</evidence>
<keyword evidence="1" id="KW-0694">RNA-binding</keyword>
<protein>
    <submittedName>
        <fullName evidence="5">Uncharacterized protein</fullName>
    </submittedName>
</protein>
<feature type="compositionally biased region" description="Acidic residues" evidence="2">
    <location>
        <begin position="445"/>
        <end position="454"/>
    </location>
</feature>
<accession>A0A820JDD6</accession>
<dbReference type="GO" id="GO:0070878">
    <property type="term" value="F:primary miRNA binding"/>
    <property type="evidence" value="ECO:0007669"/>
    <property type="project" value="TreeGrafter"/>
</dbReference>
<feature type="region of interest" description="Disordered" evidence="2">
    <location>
        <begin position="174"/>
        <end position="213"/>
    </location>
</feature>
<dbReference type="GO" id="GO:0020037">
    <property type="term" value="F:heme binding"/>
    <property type="evidence" value="ECO:0007669"/>
    <property type="project" value="InterPro"/>
</dbReference>
<dbReference type="EMBL" id="CAJOBO010001012">
    <property type="protein sequence ID" value="CAF4325420.1"/>
    <property type="molecule type" value="Genomic_DNA"/>
</dbReference>
<name>A0A820JDD6_9BILA</name>
<dbReference type="GO" id="GO:0003725">
    <property type="term" value="F:double-stranded RNA binding"/>
    <property type="evidence" value="ECO:0007669"/>
    <property type="project" value="TreeGrafter"/>
</dbReference>
<feature type="compositionally biased region" description="Acidic residues" evidence="2">
    <location>
        <begin position="1"/>
        <end position="13"/>
    </location>
</feature>
<feature type="compositionally biased region" description="Polar residues" evidence="2">
    <location>
        <begin position="174"/>
        <end position="202"/>
    </location>
</feature>
<evidence type="ECO:0000256" key="1">
    <source>
        <dbReference type="PROSITE-ProRule" id="PRU00266"/>
    </source>
</evidence>
<evidence type="ECO:0000259" key="3">
    <source>
        <dbReference type="PROSITE" id="PS50020"/>
    </source>
</evidence>
<dbReference type="SUPFAM" id="SSF54768">
    <property type="entry name" value="dsRNA-binding domain-like"/>
    <property type="match status" value="1"/>
</dbReference>
<feature type="region of interest" description="Disordered" evidence="2">
    <location>
        <begin position="112"/>
        <end position="150"/>
    </location>
</feature>
<dbReference type="Gene3D" id="3.30.160.20">
    <property type="match status" value="2"/>
</dbReference>
<dbReference type="GO" id="GO:0031053">
    <property type="term" value="P:primary miRNA processing"/>
    <property type="evidence" value="ECO:0007669"/>
    <property type="project" value="InterPro"/>
</dbReference>
<dbReference type="Proteomes" id="UP000663851">
    <property type="component" value="Unassembled WGS sequence"/>
</dbReference>
<feature type="domain" description="DRBM" evidence="4">
    <location>
        <begin position="346"/>
        <end position="413"/>
    </location>
</feature>
<dbReference type="InterPro" id="IPR040375">
    <property type="entry name" value="DGCR8"/>
</dbReference>
<dbReference type="PANTHER" id="PTHR13482:SF3">
    <property type="entry name" value="MICROPROCESSOR COMPLEX SUBUNIT DGCR8"/>
    <property type="match status" value="1"/>
</dbReference>
<proteinExistence type="predicted"/>
<feature type="compositionally biased region" description="Low complexity" evidence="2">
    <location>
        <begin position="460"/>
        <end position="479"/>
    </location>
</feature>
<organism evidence="5 6">
    <name type="scientific">Rotaria socialis</name>
    <dbReference type="NCBI Taxonomy" id="392032"/>
    <lineage>
        <taxon>Eukaryota</taxon>
        <taxon>Metazoa</taxon>
        <taxon>Spiralia</taxon>
        <taxon>Gnathifera</taxon>
        <taxon>Rotifera</taxon>
        <taxon>Eurotatoria</taxon>
        <taxon>Bdelloidea</taxon>
        <taxon>Philodinida</taxon>
        <taxon>Philodinidae</taxon>
        <taxon>Rotaria</taxon>
    </lineage>
</organism>
<dbReference type="Pfam" id="PF00035">
    <property type="entry name" value="dsrm"/>
    <property type="match status" value="1"/>
</dbReference>
<dbReference type="Gene3D" id="2.20.70.10">
    <property type="match status" value="1"/>
</dbReference>
<dbReference type="GO" id="GO:0070877">
    <property type="term" value="C:microprocessor complex"/>
    <property type="evidence" value="ECO:0007669"/>
    <property type="project" value="InterPro"/>
</dbReference>
<dbReference type="AlphaFoldDB" id="A0A820JDD6"/>
<feature type="region of interest" description="Disordered" evidence="2">
    <location>
        <begin position="445"/>
        <end position="486"/>
    </location>
</feature>
<dbReference type="PROSITE" id="PS50020">
    <property type="entry name" value="WW_DOMAIN_2"/>
    <property type="match status" value="1"/>
</dbReference>
<comment type="caution">
    <text evidence="5">The sequence shown here is derived from an EMBL/GenBank/DDBJ whole genome shotgun (WGS) entry which is preliminary data.</text>
</comment>
<dbReference type="InterPro" id="IPR014720">
    <property type="entry name" value="dsRBD_dom"/>
</dbReference>
<evidence type="ECO:0000259" key="4">
    <source>
        <dbReference type="PROSITE" id="PS50137"/>
    </source>
</evidence>
<evidence type="ECO:0000313" key="5">
    <source>
        <dbReference type="EMBL" id="CAF4325420.1"/>
    </source>
</evidence>
<feature type="compositionally biased region" description="Basic and acidic residues" evidence="2">
    <location>
        <begin position="121"/>
        <end position="131"/>
    </location>
</feature>
<dbReference type="PANTHER" id="PTHR13482">
    <property type="entry name" value="MICRORNA PROCESSOR COMPLEX SUBUNIT DGCR8"/>
    <property type="match status" value="1"/>
</dbReference>
<feature type="compositionally biased region" description="Polar residues" evidence="2">
    <location>
        <begin position="20"/>
        <end position="29"/>
    </location>
</feature>
<gene>
    <name evidence="5" type="ORF">HFQ381_LOCUS15096</name>
</gene>
<feature type="region of interest" description="Disordered" evidence="2">
    <location>
        <begin position="1"/>
        <end position="30"/>
    </location>
</feature>
<sequence length="666" mass="75319">MEGQDLEDSMDESVMDKSTDTSQTQQASGQPKLYNRWTVKGYSQEKNKHSLPDGWCEVFHTSGFPIYFHKQTRVVTLSRPYFLGSVSVRHHLIPVASIPCLYLKQLQEEQTGSEESSTANDESKCPFKNEQQENSSNSVSDRKRKRSEEDVEEGTKICSLLFTLYDDNFSGEISSPRASTGANLEESSPSEQTTVESTNNIPPDTIVKRSTKPQPLPVSLQILSNSTLDDTLRYRTLTSDEFRSYCQRRLAFEPGEFKFFPSLSDKWKYIRQAQMKRREMNIPANTQVLELQPLSSSSSTTNDQSVIVATTIKPAKPPVKPLIKSASESSNLNNKKVTIDLYPSKSPIALLQEYALKRLQLSVRYDWFTTDVSNSPFGCRVLVGNNIYGTGIGRNKRTAKLNATEESLVILVPQYKKLQEQQQQQQQQQQAINRDILIADGSMDEEGCIDDEEPPSSVHNNNHNNNNNNNNNNNTNNNNDSNEQEPVTSTLLDEYGISDANVYDVCVSLGKPTPYQMLEKSLTYNVLSRSECDIKEIMTKKPMFTHITLEIGNEHREEAQAKDKAHAKNLAAQKLLKKLHPHLHTYGSLIRLYEKNADTYKRVRVDDELADIVRCAKKNEPNHALLAKLREEMLKLKASKTPSSFNQYAMHIVDVNDDLLGRSSAT</sequence>
<dbReference type="PROSITE" id="PS50137">
    <property type="entry name" value="DS_RBD"/>
    <property type="match status" value="1"/>
</dbReference>
<dbReference type="SMART" id="SM00358">
    <property type="entry name" value="DSRM"/>
    <property type="match status" value="1"/>
</dbReference>
<evidence type="ECO:0000313" key="6">
    <source>
        <dbReference type="Proteomes" id="UP000663851"/>
    </source>
</evidence>
<dbReference type="GO" id="GO:0042802">
    <property type="term" value="F:identical protein binding"/>
    <property type="evidence" value="ECO:0007669"/>
    <property type="project" value="InterPro"/>
</dbReference>
<dbReference type="InterPro" id="IPR001202">
    <property type="entry name" value="WW_dom"/>
</dbReference>